<dbReference type="EMBL" id="LOZE01000050">
    <property type="protein sequence ID" value="KVM33274.1"/>
    <property type="molecule type" value="Genomic_DNA"/>
</dbReference>
<proteinExistence type="predicted"/>
<evidence type="ECO:0000256" key="1">
    <source>
        <dbReference type="SAM" id="MobiDB-lite"/>
    </source>
</evidence>
<organism evidence="3 4">
    <name type="scientific">Burkholderia ubonensis</name>
    <dbReference type="NCBI Taxonomy" id="101571"/>
    <lineage>
        <taxon>Bacteria</taxon>
        <taxon>Pseudomonadati</taxon>
        <taxon>Pseudomonadota</taxon>
        <taxon>Betaproteobacteria</taxon>
        <taxon>Burkholderiales</taxon>
        <taxon>Burkholderiaceae</taxon>
        <taxon>Burkholderia</taxon>
        <taxon>Burkholderia cepacia complex</taxon>
    </lineage>
</organism>
<dbReference type="InterPro" id="IPR057271">
    <property type="entry name" value="YagK_YfjJ_C"/>
</dbReference>
<evidence type="ECO:0000313" key="3">
    <source>
        <dbReference type="EMBL" id="KVM33274.1"/>
    </source>
</evidence>
<feature type="domain" description="YagK/YfjJ C-terminal" evidence="2">
    <location>
        <begin position="15"/>
        <end position="167"/>
    </location>
</feature>
<protein>
    <recommendedName>
        <fullName evidence="2">YagK/YfjJ C-terminal domain-containing protein</fullName>
    </recommendedName>
</protein>
<dbReference type="Proteomes" id="UP000061665">
    <property type="component" value="Unassembled WGS sequence"/>
</dbReference>
<feature type="region of interest" description="Disordered" evidence="1">
    <location>
        <begin position="165"/>
        <end position="191"/>
    </location>
</feature>
<dbReference type="AlphaFoldDB" id="A0AB73G1R6"/>
<reference evidence="3 4" key="1">
    <citation type="submission" date="2015-11" db="EMBL/GenBank/DDBJ databases">
        <title>Expanding the genomic diversity of Burkholderia species for the development of highly accurate diagnostics.</title>
        <authorList>
            <person name="Sahl J."/>
            <person name="Keim P."/>
            <person name="Wagner D."/>
        </authorList>
    </citation>
    <scope>NUCLEOTIDE SEQUENCE [LARGE SCALE GENOMIC DNA]</scope>
    <source>
        <strain evidence="3 4">MSMB2058</strain>
    </source>
</reference>
<name>A0AB73G1R6_9BURK</name>
<gene>
    <name evidence="3" type="ORF">WJ53_36245</name>
</gene>
<sequence>MQTYVDSLFKEDSGYSRLLVLRLDLGYREDYSQTVTIDQVKEDWKVFKNRSRFQKAFKYVVGGIWKLEWGVKRGHHFHCIFFLKGSDVWDERTNAEPIGECWQRAVPEGTGTFHISNLSQFDRRAVGMVEASDTEKRGYLMEHLGYLAKKEQALQIKLTDGTRTFGKWQSPKERSNRAGRPRTKKAPVKAS</sequence>
<dbReference type="Pfam" id="PF11726">
    <property type="entry name" value="YagK_YfjJ_C"/>
    <property type="match status" value="1"/>
</dbReference>
<accession>A0AB73G1R6</accession>
<evidence type="ECO:0000313" key="4">
    <source>
        <dbReference type="Proteomes" id="UP000061665"/>
    </source>
</evidence>
<feature type="compositionally biased region" description="Basic residues" evidence="1">
    <location>
        <begin position="177"/>
        <end position="191"/>
    </location>
</feature>
<evidence type="ECO:0000259" key="2">
    <source>
        <dbReference type="Pfam" id="PF11726"/>
    </source>
</evidence>
<comment type="caution">
    <text evidence="3">The sequence shown here is derived from an EMBL/GenBank/DDBJ whole genome shotgun (WGS) entry which is preliminary data.</text>
</comment>